<feature type="transmembrane region" description="Helical" evidence="7">
    <location>
        <begin position="71"/>
        <end position="90"/>
    </location>
</feature>
<dbReference type="AlphaFoldDB" id="A0A0V1Q6Q4"/>
<dbReference type="InterPro" id="IPR005828">
    <property type="entry name" value="MFS_sugar_transport-like"/>
</dbReference>
<dbReference type="PROSITE" id="PS50850">
    <property type="entry name" value="MFS"/>
    <property type="match status" value="1"/>
</dbReference>
<gene>
    <name evidence="9" type="ORF">AC631_00042</name>
</gene>
<proteinExistence type="predicted"/>
<keyword evidence="3" id="KW-0592">Phosphate transport</keyword>
<dbReference type="PROSITE" id="PS00217">
    <property type="entry name" value="SUGAR_TRANSPORT_2"/>
    <property type="match status" value="1"/>
</dbReference>
<feature type="transmembrane region" description="Helical" evidence="7">
    <location>
        <begin position="363"/>
        <end position="386"/>
    </location>
</feature>
<sequence>MSSITEEIKAHEVSNSGGKTAFKDYIGKYAHIEDPLERRRLALEDIDNAGFGWTQVKMILIAGVGFMTDSYDIFAINLSVTMLSYVYWAGAMPDSTTTLIKVSTSVGTVIGQLGFGIMADVVGRKKIYGLELIVMIAATIFQCCLGEAPGVNFVAIFAVLRIIMGIGIGGDYPLSSIISSEFSTTKWRGAIMGAVFSNQGIGQILAGVVAIVCVAGYKDQLIGATIDSTTKIADCDGACQKACDQMWRIVIGFGCVPGVIALYYRLTIAESPRYHLDVDEHDDLEKVVEAEVVLDKAAADIAPPKASFTEFCKHFGQWRYGKILIGTAGSWFMLDVAYYGLGLNTATILQTIGYAGGDNVYDVLYNSAAGNLILVCAGSLPGYWATVATVDTIGRKPIQIGGFVILTILLCAIGFGYDKLKNDTTNGLLALYVLCQFFQNFGPNTTTFIVPGEVFPTRYRSSAHGISAASGKVGAIIAQTCIGTLINHGCSADEKNCFLPHVMEIFALFMLIGIFTSLLIPETKRKTLEEISERYHGEIDATKLVQDRMTEVPRGQDDSFSSDVKQ</sequence>
<feature type="transmembrane region" description="Helical" evidence="7">
    <location>
        <begin position="323"/>
        <end position="343"/>
    </location>
</feature>
<dbReference type="SUPFAM" id="SSF103473">
    <property type="entry name" value="MFS general substrate transporter"/>
    <property type="match status" value="1"/>
</dbReference>
<evidence type="ECO:0000313" key="9">
    <source>
        <dbReference type="EMBL" id="KSA04171.1"/>
    </source>
</evidence>
<dbReference type="InterPro" id="IPR036259">
    <property type="entry name" value="MFS_trans_sf"/>
</dbReference>
<name>A0A0V1Q6Q4_9ASCO</name>
<evidence type="ECO:0000256" key="5">
    <source>
        <dbReference type="ARBA" id="ARBA00022989"/>
    </source>
</evidence>
<evidence type="ECO:0000256" key="4">
    <source>
        <dbReference type="ARBA" id="ARBA00022692"/>
    </source>
</evidence>
<dbReference type="GO" id="GO:0016020">
    <property type="term" value="C:membrane"/>
    <property type="evidence" value="ECO:0007669"/>
    <property type="project" value="UniProtKB-SubCell"/>
</dbReference>
<dbReference type="GO" id="GO:0006817">
    <property type="term" value="P:phosphate ion transport"/>
    <property type="evidence" value="ECO:0007669"/>
    <property type="project" value="UniProtKB-KW"/>
</dbReference>
<dbReference type="Pfam" id="PF00083">
    <property type="entry name" value="Sugar_tr"/>
    <property type="match status" value="1"/>
</dbReference>
<dbReference type="NCBIfam" id="TIGR00887">
    <property type="entry name" value="2A0109"/>
    <property type="match status" value="1"/>
</dbReference>
<feature type="transmembrane region" description="Helical" evidence="7">
    <location>
        <begin position="398"/>
        <end position="417"/>
    </location>
</feature>
<keyword evidence="6 7" id="KW-0472">Membrane</keyword>
<feature type="transmembrane region" description="Helical" evidence="7">
    <location>
        <begin position="498"/>
        <end position="520"/>
    </location>
</feature>
<feature type="domain" description="Major facilitator superfamily (MFS) profile" evidence="8">
    <location>
        <begin position="58"/>
        <end position="525"/>
    </location>
</feature>
<accession>A0A0V1Q6Q4</accession>
<dbReference type="CDD" id="cd17364">
    <property type="entry name" value="MFS_PhT"/>
    <property type="match status" value="1"/>
</dbReference>
<comment type="subcellular location">
    <subcellularLocation>
        <location evidence="1">Membrane</location>
        <topology evidence="1">Multi-pass membrane protein</topology>
    </subcellularLocation>
</comment>
<dbReference type="InterPro" id="IPR020846">
    <property type="entry name" value="MFS_dom"/>
</dbReference>
<evidence type="ECO:0000256" key="2">
    <source>
        <dbReference type="ARBA" id="ARBA00022448"/>
    </source>
</evidence>
<feature type="transmembrane region" description="Helical" evidence="7">
    <location>
        <begin position="246"/>
        <end position="264"/>
    </location>
</feature>
<dbReference type="EMBL" id="LMYN01000001">
    <property type="protein sequence ID" value="KSA04171.1"/>
    <property type="molecule type" value="Genomic_DNA"/>
</dbReference>
<evidence type="ECO:0000256" key="1">
    <source>
        <dbReference type="ARBA" id="ARBA00004141"/>
    </source>
</evidence>
<keyword evidence="4 7" id="KW-0812">Transmembrane</keyword>
<dbReference type="GeneID" id="26837051"/>
<protein>
    <recommendedName>
        <fullName evidence="8">Major facilitator superfamily (MFS) profile domain-containing protein</fullName>
    </recommendedName>
</protein>
<dbReference type="OrthoDB" id="433512at2759"/>
<feature type="transmembrane region" description="Helical" evidence="7">
    <location>
        <begin position="129"/>
        <end position="148"/>
    </location>
</feature>
<evidence type="ECO:0000256" key="6">
    <source>
        <dbReference type="ARBA" id="ARBA00023136"/>
    </source>
</evidence>
<organism evidence="9 10">
    <name type="scientific">Debaryomyces fabryi</name>
    <dbReference type="NCBI Taxonomy" id="58627"/>
    <lineage>
        <taxon>Eukaryota</taxon>
        <taxon>Fungi</taxon>
        <taxon>Dikarya</taxon>
        <taxon>Ascomycota</taxon>
        <taxon>Saccharomycotina</taxon>
        <taxon>Pichiomycetes</taxon>
        <taxon>Debaryomycetaceae</taxon>
        <taxon>Debaryomyces</taxon>
    </lineage>
</organism>
<feature type="transmembrane region" description="Helical" evidence="7">
    <location>
        <begin position="195"/>
        <end position="217"/>
    </location>
</feature>
<dbReference type="Proteomes" id="UP000054251">
    <property type="component" value="Unassembled WGS sequence"/>
</dbReference>
<evidence type="ECO:0000313" key="10">
    <source>
        <dbReference type="Proteomes" id="UP000054251"/>
    </source>
</evidence>
<dbReference type="FunFam" id="1.20.1250.20:FF:000421">
    <property type="entry name" value="Inorganic phosphate transporter"/>
    <property type="match status" value="1"/>
</dbReference>
<keyword evidence="5 7" id="KW-1133">Transmembrane helix</keyword>
<dbReference type="GO" id="GO:0005315">
    <property type="term" value="F:phosphate transmembrane transporter activity"/>
    <property type="evidence" value="ECO:0007669"/>
    <property type="project" value="InterPro"/>
</dbReference>
<evidence type="ECO:0000256" key="3">
    <source>
        <dbReference type="ARBA" id="ARBA00022592"/>
    </source>
</evidence>
<dbReference type="InterPro" id="IPR005829">
    <property type="entry name" value="Sugar_transporter_CS"/>
</dbReference>
<comment type="caution">
    <text evidence="9">The sequence shown here is derived from an EMBL/GenBank/DDBJ whole genome shotgun (WGS) entry which is preliminary data.</text>
</comment>
<reference evidence="9 10" key="1">
    <citation type="submission" date="2015-11" db="EMBL/GenBank/DDBJ databases">
        <title>The genome of Debaryomyces fabryi.</title>
        <authorList>
            <person name="Tafer H."/>
            <person name="Lopandic K."/>
        </authorList>
    </citation>
    <scope>NUCLEOTIDE SEQUENCE [LARGE SCALE GENOMIC DNA]</scope>
    <source>
        <strain evidence="9 10">CBS 789</strain>
    </source>
</reference>
<dbReference type="Gene3D" id="1.20.1250.20">
    <property type="entry name" value="MFS general substrate transporter like domains"/>
    <property type="match status" value="1"/>
</dbReference>
<evidence type="ECO:0000256" key="7">
    <source>
        <dbReference type="SAM" id="Phobius"/>
    </source>
</evidence>
<evidence type="ECO:0000259" key="8">
    <source>
        <dbReference type="PROSITE" id="PS50850"/>
    </source>
</evidence>
<dbReference type="PANTHER" id="PTHR24064">
    <property type="entry name" value="SOLUTE CARRIER FAMILY 22 MEMBER"/>
    <property type="match status" value="1"/>
</dbReference>
<keyword evidence="10" id="KW-1185">Reference proteome</keyword>
<dbReference type="RefSeq" id="XP_015470273.1">
    <property type="nucleotide sequence ID" value="XM_015608872.1"/>
</dbReference>
<keyword evidence="2" id="KW-0813">Transport</keyword>
<feature type="transmembrane region" description="Helical" evidence="7">
    <location>
        <begin position="154"/>
        <end position="174"/>
    </location>
</feature>
<dbReference type="InterPro" id="IPR004738">
    <property type="entry name" value="Phos_permease"/>
</dbReference>